<evidence type="ECO:0000256" key="6">
    <source>
        <dbReference type="SAM" id="MobiDB-lite"/>
    </source>
</evidence>
<dbReference type="PATRIC" id="fig|1177154.3.peg.2992"/>
<dbReference type="eggNOG" id="COG4531">
    <property type="taxonomic scope" value="Bacteria"/>
</dbReference>
<protein>
    <recommendedName>
        <fullName evidence="2">High-affinity zinc uptake system protein ZnuA</fullName>
    </recommendedName>
</protein>
<keyword evidence="3" id="KW-0813">Transport</keyword>
<evidence type="ECO:0000313" key="8">
    <source>
        <dbReference type="EMBL" id="KGD63746.1"/>
    </source>
</evidence>
<dbReference type="Gene3D" id="3.40.50.1980">
    <property type="entry name" value="Nitrogenase molybdenum iron protein domain"/>
    <property type="match status" value="2"/>
</dbReference>
<feature type="signal peptide" evidence="7">
    <location>
        <begin position="1"/>
        <end position="18"/>
    </location>
</feature>
<evidence type="ECO:0000256" key="1">
    <source>
        <dbReference type="ARBA" id="ARBA00011028"/>
    </source>
</evidence>
<evidence type="ECO:0000256" key="4">
    <source>
        <dbReference type="ARBA" id="ARBA00022729"/>
    </source>
</evidence>
<dbReference type="SUPFAM" id="SSF53807">
    <property type="entry name" value="Helical backbone' metal receptor"/>
    <property type="match status" value="1"/>
</dbReference>
<reference evidence="8 9" key="1">
    <citation type="submission" date="2012-09" db="EMBL/GenBank/DDBJ databases">
        <title>Genome Sequence of alkane-degrading Bacterium Alcanivorax sp. 19-m-6.</title>
        <authorList>
            <person name="Lai Q."/>
            <person name="Shao Z."/>
        </authorList>
    </citation>
    <scope>NUCLEOTIDE SEQUENCE [LARGE SCALE GENOMIC DNA]</scope>
    <source>
        <strain evidence="8 9">19-m-6</strain>
    </source>
</reference>
<evidence type="ECO:0000256" key="5">
    <source>
        <dbReference type="ARBA" id="ARBA00022906"/>
    </source>
</evidence>
<keyword evidence="5" id="KW-0406">Ion transport</keyword>
<dbReference type="AlphaFoldDB" id="A0A095SGK9"/>
<keyword evidence="5" id="KW-0862">Zinc</keyword>
<feature type="chain" id="PRO_5001910245" description="High-affinity zinc uptake system protein ZnuA" evidence="7">
    <location>
        <begin position="19"/>
        <end position="293"/>
    </location>
</feature>
<organism evidence="8 9">
    <name type="scientific">Alcanivorax nanhaiticus</name>
    <dbReference type="NCBI Taxonomy" id="1177154"/>
    <lineage>
        <taxon>Bacteria</taxon>
        <taxon>Pseudomonadati</taxon>
        <taxon>Pseudomonadota</taxon>
        <taxon>Gammaproteobacteria</taxon>
        <taxon>Oceanospirillales</taxon>
        <taxon>Alcanivoracaceae</taxon>
        <taxon>Alcanivorax</taxon>
    </lineage>
</organism>
<evidence type="ECO:0000256" key="7">
    <source>
        <dbReference type="SAM" id="SignalP"/>
    </source>
</evidence>
<feature type="region of interest" description="Disordered" evidence="6">
    <location>
        <begin position="100"/>
        <end position="126"/>
    </location>
</feature>
<comment type="caution">
    <text evidence="8">The sequence shown here is derived from an EMBL/GenBank/DDBJ whole genome shotgun (WGS) entry which is preliminary data.</text>
</comment>
<keyword evidence="9" id="KW-1185">Reference proteome</keyword>
<sequence length="293" mass="32877">MRRFWLTTLLMLCSPAWSQTIVASVEPLAKVVRSLYGPQVEVVTLLQANQNPHQLALSPRQALLVQQADLMVWLGAEVEAPLSPLVARRDKRSVALLDVPGVERRESGTHHDHDGHEHHDHGGAHAQNGAYLDPHLWLSVDNMILLSRAVVTALPEGLESQQPEAWQARAVEIQSQWRSRLAVLAQRPWLTYHHPWGYFTDALGLAEPVVVSQQLDAGPGSRRFVVLAAEIRERDVQCMIREPEAREAMLKRLCADCRVEALDPLGRDQPTLNYLDWLDYLGAGFERCLKGAN</sequence>
<dbReference type="PANTHER" id="PTHR42953">
    <property type="entry name" value="HIGH-AFFINITY ZINC UPTAKE SYSTEM PROTEIN ZNUA-RELATED"/>
    <property type="match status" value="1"/>
</dbReference>
<dbReference type="GO" id="GO:0006829">
    <property type="term" value="P:zinc ion transport"/>
    <property type="evidence" value="ECO:0007669"/>
    <property type="project" value="UniProtKB-KW"/>
</dbReference>
<evidence type="ECO:0000313" key="9">
    <source>
        <dbReference type="Proteomes" id="UP000029444"/>
    </source>
</evidence>
<dbReference type="InterPro" id="IPR006127">
    <property type="entry name" value="ZnuA-like"/>
</dbReference>
<feature type="compositionally biased region" description="Basic and acidic residues" evidence="6">
    <location>
        <begin position="101"/>
        <end position="123"/>
    </location>
</feature>
<dbReference type="Proteomes" id="UP000029444">
    <property type="component" value="Unassembled WGS sequence"/>
</dbReference>
<keyword evidence="5" id="KW-0864">Zinc transport</keyword>
<keyword evidence="4 7" id="KW-0732">Signal</keyword>
<comment type="similarity">
    <text evidence="1">Belongs to the bacterial solute-binding protein 9 family.</text>
</comment>
<dbReference type="Pfam" id="PF01297">
    <property type="entry name" value="ZnuA"/>
    <property type="match status" value="1"/>
</dbReference>
<evidence type="ECO:0000256" key="2">
    <source>
        <dbReference type="ARBA" id="ARBA00015915"/>
    </source>
</evidence>
<accession>A0A095SGK9</accession>
<dbReference type="PANTHER" id="PTHR42953:SF3">
    <property type="entry name" value="HIGH-AFFINITY ZINC UPTAKE SYSTEM PROTEIN ZNUA"/>
    <property type="match status" value="1"/>
</dbReference>
<dbReference type="OrthoDB" id="7346865at2"/>
<evidence type="ECO:0000256" key="3">
    <source>
        <dbReference type="ARBA" id="ARBA00022448"/>
    </source>
</evidence>
<dbReference type="EMBL" id="ARXV01000014">
    <property type="protein sequence ID" value="KGD63746.1"/>
    <property type="molecule type" value="Genomic_DNA"/>
</dbReference>
<dbReference type="STRING" id="1177154.Y5S_02953"/>
<dbReference type="RefSeq" id="WP_035234063.1">
    <property type="nucleotide sequence ID" value="NZ_ARXV01000014.1"/>
</dbReference>
<dbReference type="GO" id="GO:0046872">
    <property type="term" value="F:metal ion binding"/>
    <property type="evidence" value="ECO:0007669"/>
    <property type="project" value="InterPro"/>
</dbReference>
<proteinExistence type="inferred from homology"/>
<dbReference type="InterPro" id="IPR050492">
    <property type="entry name" value="Bact_metal-bind_prot9"/>
</dbReference>
<gene>
    <name evidence="8" type="ORF">Y5S_02953</name>
</gene>
<name>A0A095SGK9_9GAMM</name>